<evidence type="ECO:0000256" key="7">
    <source>
        <dbReference type="ARBA" id="ARBA00023180"/>
    </source>
</evidence>
<dbReference type="GO" id="GO:0032222">
    <property type="term" value="P:regulation of synaptic transmission, cholinergic"/>
    <property type="evidence" value="ECO:0007669"/>
    <property type="project" value="InterPro"/>
</dbReference>
<evidence type="ECO:0000256" key="5">
    <source>
        <dbReference type="ARBA" id="ARBA00023108"/>
    </source>
</evidence>
<reference evidence="16 18" key="2">
    <citation type="journal article" date="2013" name="Nature">
        <title>Insights into bilaterian evolution from three spiralian genomes.</title>
        <authorList>
            <person name="Simakov O."/>
            <person name="Marletaz F."/>
            <person name="Cho S.J."/>
            <person name="Edsinger-Gonzales E."/>
            <person name="Havlak P."/>
            <person name="Hellsten U."/>
            <person name="Kuo D.H."/>
            <person name="Larsson T."/>
            <person name="Lv J."/>
            <person name="Arendt D."/>
            <person name="Savage R."/>
            <person name="Osoegawa K."/>
            <person name="de Jong P."/>
            <person name="Grimwood J."/>
            <person name="Chapman J.A."/>
            <person name="Shapiro H."/>
            <person name="Aerts A."/>
            <person name="Otillar R.P."/>
            <person name="Terry A.Y."/>
            <person name="Boore J.L."/>
            <person name="Grigoriev I.V."/>
            <person name="Lindberg D.R."/>
            <person name="Seaver E.C."/>
            <person name="Weisblat D.A."/>
            <person name="Putnam N.H."/>
            <person name="Rokhsar D.S."/>
        </authorList>
    </citation>
    <scope>NUCLEOTIDE SEQUENCE</scope>
</reference>
<dbReference type="CTD" id="20195308"/>
<comment type="subcellular location">
    <subcellularLocation>
        <location evidence="1">Cell membrane</location>
        <topology evidence="1">Lipid-anchor</topology>
        <topology evidence="1">GPI-anchor</topology>
        <orientation evidence="1">Extracellular side</orientation>
    </subcellularLocation>
    <subcellularLocation>
        <location evidence="9">Membrane raft</location>
        <topology evidence="9">Lipid-anchor</topology>
        <topology evidence="9">GPI-anchor</topology>
        <orientation evidence="9">Extracellular side</orientation>
    </subcellularLocation>
</comment>
<protein>
    <recommendedName>
        <fullName evidence="10">UPAR/Ly6 domain-containing protein qvr</fullName>
    </recommendedName>
    <alternativeName>
        <fullName evidence="11">Protein quiver</fullName>
    </alternativeName>
    <alternativeName>
        <fullName evidence="8">Protein sleepless</fullName>
    </alternativeName>
</protein>
<dbReference type="EMBL" id="AMQM01004425">
    <property type="status" value="NOT_ANNOTATED_CDS"/>
    <property type="molecule type" value="Genomic_DNA"/>
</dbReference>
<dbReference type="OrthoDB" id="10046582at2759"/>
<dbReference type="STRING" id="6412.T1EFF6"/>
<dbReference type="Proteomes" id="UP000015101">
    <property type="component" value="Unassembled WGS sequence"/>
</dbReference>
<evidence type="ECO:0000256" key="3">
    <source>
        <dbReference type="ARBA" id="ARBA00022475"/>
    </source>
</evidence>
<dbReference type="HOGENOM" id="CLU_126345_2_0_1"/>
<accession>T1EFF6</accession>
<keyword evidence="14" id="KW-0472">Membrane</keyword>
<sequence>MMDNFTYFLLCLFFGLLFLNREVCSLQCYQCDSNEDNSCPTYKPFDLNINALVDCQSFETRIPGTFCLKITRQSPGWYGWIKQTRRCGSRSETGVAWGCKWSYEEDGVWKEMCYCDDRDGCNHASPSQSSLSILLLFLTASCIQLFIYFLRFV</sequence>
<keyword evidence="4 15" id="KW-0732">Signal</keyword>
<feature type="chain" id="PRO_5010979827" description="UPAR/Ly6 domain-containing protein qvr" evidence="15">
    <location>
        <begin position="26"/>
        <end position="153"/>
    </location>
</feature>
<dbReference type="GO" id="GO:0030431">
    <property type="term" value="P:sleep"/>
    <property type="evidence" value="ECO:0007669"/>
    <property type="project" value="InterPro"/>
</dbReference>
<feature type="transmembrane region" description="Helical" evidence="14">
    <location>
        <begin position="131"/>
        <end position="150"/>
    </location>
</feature>
<keyword evidence="5" id="KW-0090">Biological rhythms</keyword>
<dbReference type="PANTHER" id="PTHR33562:SF31">
    <property type="entry name" value="PROTEIN QUIVER"/>
    <property type="match status" value="1"/>
</dbReference>
<evidence type="ECO:0000256" key="12">
    <source>
        <dbReference type="ARBA" id="ARBA00045788"/>
    </source>
</evidence>
<dbReference type="GO" id="GO:0045121">
    <property type="term" value="C:membrane raft"/>
    <property type="evidence" value="ECO:0007669"/>
    <property type="project" value="UniProtKB-SubCell"/>
</dbReference>
<evidence type="ECO:0000256" key="4">
    <source>
        <dbReference type="ARBA" id="ARBA00022729"/>
    </source>
</evidence>
<dbReference type="eggNOG" id="ENOG502RZ7P">
    <property type="taxonomic scope" value="Eukaryota"/>
</dbReference>
<evidence type="ECO:0000313" key="18">
    <source>
        <dbReference type="Proteomes" id="UP000015101"/>
    </source>
</evidence>
<evidence type="ECO:0000256" key="13">
    <source>
        <dbReference type="ARBA" id="ARBA00046769"/>
    </source>
</evidence>
<evidence type="ECO:0000313" key="17">
    <source>
        <dbReference type="EnsemblMetazoa" id="HelroP111906"/>
    </source>
</evidence>
<keyword evidence="7" id="KW-0325">Glycoprotein</keyword>
<evidence type="ECO:0000256" key="6">
    <source>
        <dbReference type="ARBA" id="ARBA00023157"/>
    </source>
</evidence>
<comment type="similarity">
    <text evidence="2">Belongs to the quiver family.</text>
</comment>
<gene>
    <name evidence="17" type="primary">20195308</name>
    <name evidence="16" type="ORF">HELRODRAFT_111906</name>
</gene>
<evidence type="ECO:0000256" key="8">
    <source>
        <dbReference type="ARBA" id="ARBA00031037"/>
    </source>
</evidence>
<comment type="function">
    <text evidence="12">Bifunctional regulator of neuronal activity in the mushroom body, and possibly other regions of the brain, that acts as a signaling molecule required for homeostatic regulation of sleep under normal conditions and after sleep deprivation. Reduces neuronal excitability by enhancing Sh/shaker K(+) channel activity; possibly by stabilizing Sh/shaker to increase protein levels, accelerating its activation kinetics, slowing C-type inactivation and enhancing recovery from inactivation. Specifically affects the A-type K(+) current. Antagonizes nicotinic acetylcholine receptors (nAChRs) to reduce synaptic transmission, possibly by preventing their localization to the cell surface. Required for regulation of neuromuscular excitability and plasticity at neuromuscular junctions.</text>
</comment>
<dbReference type="GeneID" id="20195308"/>
<name>T1EFF6_HELRO</name>
<reference evidence="17" key="3">
    <citation type="submission" date="2015-06" db="UniProtKB">
        <authorList>
            <consortium name="EnsemblMetazoa"/>
        </authorList>
    </citation>
    <scope>IDENTIFICATION</scope>
</reference>
<evidence type="ECO:0000256" key="1">
    <source>
        <dbReference type="ARBA" id="ARBA00004471"/>
    </source>
</evidence>
<comment type="subunit">
    <text evidence="13">Interacts (via loop 2 of the three-fingered Ly-6 domain) with Sh/shaker; this interaction may stabilize both components of the complex and may be required for targeting or retention of Sh/shaker to neural cell projections. Interacts (via loop 2 of the three-fingered Ly-6 domain) with nAChRalpha3 and potentially other nicotinic acetylcholine receptors; this interaction is required for antagonism of nicotinic acetylcholine receptors.</text>
</comment>
<evidence type="ECO:0000256" key="14">
    <source>
        <dbReference type="SAM" id="Phobius"/>
    </source>
</evidence>
<dbReference type="RefSeq" id="XP_009017910.1">
    <property type="nucleotide sequence ID" value="XM_009019662.1"/>
</dbReference>
<dbReference type="KEGG" id="hro:HELRODRAFT_111906"/>
<evidence type="ECO:0000256" key="9">
    <source>
        <dbReference type="ARBA" id="ARBA00044499"/>
    </source>
</evidence>
<dbReference type="GO" id="GO:0005886">
    <property type="term" value="C:plasma membrane"/>
    <property type="evidence" value="ECO:0007669"/>
    <property type="project" value="UniProtKB-SubCell"/>
</dbReference>
<dbReference type="EnsemblMetazoa" id="HelroT111906">
    <property type="protein sequence ID" value="HelroP111906"/>
    <property type="gene ID" value="HelroG111906"/>
</dbReference>
<evidence type="ECO:0000256" key="15">
    <source>
        <dbReference type="SAM" id="SignalP"/>
    </source>
</evidence>
<reference evidence="18" key="1">
    <citation type="submission" date="2012-12" db="EMBL/GenBank/DDBJ databases">
        <authorList>
            <person name="Hellsten U."/>
            <person name="Grimwood J."/>
            <person name="Chapman J.A."/>
            <person name="Shapiro H."/>
            <person name="Aerts A."/>
            <person name="Otillar R.P."/>
            <person name="Terry A.Y."/>
            <person name="Boore J.L."/>
            <person name="Simakov O."/>
            <person name="Marletaz F."/>
            <person name="Cho S.-J."/>
            <person name="Edsinger-Gonzales E."/>
            <person name="Havlak P."/>
            <person name="Kuo D.-H."/>
            <person name="Larsson T."/>
            <person name="Lv J."/>
            <person name="Arendt D."/>
            <person name="Savage R."/>
            <person name="Osoegawa K."/>
            <person name="de Jong P."/>
            <person name="Lindberg D.R."/>
            <person name="Seaver E.C."/>
            <person name="Weisblat D.A."/>
            <person name="Putnam N.H."/>
            <person name="Grigoriev I.V."/>
            <person name="Rokhsar D.S."/>
        </authorList>
    </citation>
    <scope>NUCLEOTIDE SEQUENCE</scope>
</reference>
<keyword evidence="14" id="KW-0812">Transmembrane</keyword>
<dbReference type="InterPro" id="IPR031424">
    <property type="entry name" value="QVR-like"/>
</dbReference>
<dbReference type="AlphaFoldDB" id="T1EFF6"/>
<dbReference type="InterPro" id="IPR050975">
    <property type="entry name" value="Sleep_regulator"/>
</dbReference>
<evidence type="ECO:0000313" key="16">
    <source>
        <dbReference type="EMBL" id="ESO03974.1"/>
    </source>
</evidence>
<evidence type="ECO:0000256" key="11">
    <source>
        <dbReference type="ARBA" id="ARBA00044561"/>
    </source>
</evidence>
<organism evidence="17 18">
    <name type="scientific">Helobdella robusta</name>
    <name type="common">Californian leech</name>
    <dbReference type="NCBI Taxonomy" id="6412"/>
    <lineage>
        <taxon>Eukaryota</taxon>
        <taxon>Metazoa</taxon>
        <taxon>Spiralia</taxon>
        <taxon>Lophotrochozoa</taxon>
        <taxon>Annelida</taxon>
        <taxon>Clitellata</taxon>
        <taxon>Hirudinea</taxon>
        <taxon>Rhynchobdellida</taxon>
        <taxon>Glossiphoniidae</taxon>
        <taxon>Helobdella</taxon>
    </lineage>
</organism>
<keyword evidence="6" id="KW-1015">Disulfide bond</keyword>
<dbReference type="FunCoup" id="T1EFF6">
    <property type="interactions" value="139"/>
</dbReference>
<dbReference type="Pfam" id="PF17064">
    <property type="entry name" value="QVR"/>
    <property type="match status" value="1"/>
</dbReference>
<dbReference type="PANTHER" id="PTHR33562">
    <property type="entry name" value="ATILLA, ISOFORM B-RELATED-RELATED"/>
    <property type="match status" value="1"/>
</dbReference>
<keyword evidence="18" id="KW-1185">Reference proteome</keyword>
<evidence type="ECO:0000256" key="2">
    <source>
        <dbReference type="ARBA" id="ARBA00010522"/>
    </source>
</evidence>
<dbReference type="EMBL" id="KB096551">
    <property type="protein sequence ID" value="ESO03974.1"/>
    <property type="molecule type" value="Genomic_DNA"/>
</dbReference>
<keyword evidence="14" id="KW-1133">Transmembrane helix</keyword>
<proteinExistence type="inferred from homology"/>
<dbReference type="OMA" id="SCGAYKR"/>
<dbReference type="GO" id="GO:0048511">
    <property type="term" value="P:rhythmic process"/>
    <property type="evidence" value="ECO:0007669"/>
    <property type="project" value="UniProtKB-KW"/>
</dbReference>
<feature type="signal peptide" evidence="15">
    <location>
        <begin position="1"/>
        <end position="25"/>
    </location>
</feature>
<evidence type="ECO:0000256" key="10">
    <source>
        <dbReference type="ARBA" id="ARBA00044524"/>
    </source>
</evidence>
<dbReference type="InParanoid" id="T1EFF6"/>
<keyword evidence="3" id="KW-1003">Cell membrane</keyword>